<dbReference type="SMART" id="SM00450">
    <property type="entry name" value="RHOD"/>
    <property type="match status" value="2"/>
</dbReference>
<reference evidence="3" key="1">
    <citation type="submission" date="2018-06" db="EMBL/GenBank/DDBJ databases">
        <authorList>
            <person name="Zhirakovskaya E."/>
        </authorList>
    </citation>
    <scope>NUCLEOTIDE SEQUENCE</scope>
</reference>
<evidence type="ECO:0000313" key="3">
    <source>
        <dbReference type="EMBL" id="VAW81104.1"/>
    </source>
</evidence>
<keyword evidence="1" id="KW-0677">Repeat</keyword>
<dbReference type="InterPro" id="IPR051126">
    <property type="entry name" value="Thiosulfate_sulfurtransferase"/>
</dbReference>
<proteinExistence type="predicted"/>
<dbReference type="InterPro" id="IPR036873">
    <property type="entry name" value="Rhodanese-like_dom_sf"/>
</dbReference>
<dbReference type="PROSITE" id="PS50206">
    <property type="entry name" value="RHODANESE_3"/>
    <property type="match status" value="2"/>
</dbReference>
<dbReference type="GO" id="GO:0004792">
    <property type="term" value="F:thiosulfate-cyanide sulfurtransferase activity"/>
    <property type="evidence" value="ECO:0007669"/>
    <property type="project" value="InterPro"/>
</dbReference>
<dbReference type="AlphaFoldDB" id="A0A3B0ZIK5"/>
<evidence type="ECO:0000256" key="1">
    <source>
        <dbReference type="ARBA" id="ARBA00022737"/>
    </source>
</evidence>
<dbReference type="InterPro" id="IPR001763">
    <property type="entry name" value="Rhodanese-like_dom"/>
</dbReference>
<dbReference type="PANTHER" id="PTHR43855:SF1">
    <property type="entry name" value="THIOSULFATE SULFURTRANSFERASE"/>
    <property type="match status" value="1"/>
</dbReference>
<name>A0A3B0ZIK5_9ZZZZ</name>
<feature type="domain" description="Rhodanese" evidence="2">
    <location>
        <begin position="57"/>
        <end position="164"/>
    </location>
</feature>
<dbReference type="Pfam" id="PF00581">
    <property type="entry name" value="Rhodanese"/>
    <property type="match status" value="2"/>
</dbReference>
<organism evidence="3">
    <name type="scientific">hydrothermal vent metagenome</name>
    <dbReference type="NCBI Taxonomy" id="652676"/>
    <lineage>
        <taxon>unclassified sequences</taxon>
        <taxon>metagenomes</taxon>
        <taxon>ecological metagenomes</taxon>
    </lineage>
</organism>
<protein>
    <recommendedName>
        <fullName evidence="2">Rhodanese domain-containing protein</fullName>
    </recommendedName>
</protein>
<dbReference type="Gene3D" id="3.40.250.10">
    <property type="entry name" value="Rhodanese-like domain"/>
    <property type="match status" value="2"/>
</dbReference>
<feature type="domain" description="Rhodanese" evidence="2">
    <location>
        <begin position="194"/>
        <end position="303"/>
    </location>
</feature>
<dbReference type="CDD" id="cd01448">
    <property type="entry name" value="TST_Repeat_1"/>
    <property type="match status" value="1"/>
</dbReference>
<gene>
    <name evidence="3" type="ORF">MNBD_GAMMA14-1570</name>
</gene>
<dbReference type="InterPro" id="IPR001307">
    <property type="entry name" value="Thiosulphate_STrfase_CS"/>
</dbReference>
<sequence length="318" mass="35232">MMFNKRSRSPGFYAVALALLAILGFFATADLPVLGYLSAAEIDRRLVDHGWLLGEMGSPDLVVLDTRPREAYLKQHIKGAVSLPVWDTFGESPRADLAAPISKIQALFSAAGIDQQTRVVLYDDGEMINAARVFWILEMHGHRRVLLLSPGFRGWQAAGLPTDAEKVQPRLRQFLSHVAPDRLATKLSTRLAIDDSNVVIIDARSEAGYNGKKSDARRKGHIPGAINIPFERNFTPDGKSLLPFKELEAIYSGVSRDKKIIAYCNKGRQSALTYFIMRQLGYDVSAYDGSWFEWGNDLQLPIEKTGQTNPATADSVPD</sequence>
<dbReference type="EMBL" id="UOFM01000383">
    <property type="protein sequence ID" value="VAW81104.1"/>
    <property type="molecule type" value="Genomic_DNA"/>
</dbReference>
<dbReference type="SUPFAM" id="SSF52821">
    <property type="entry name" value="Rhodanese/Cell cycle control phosphatase"/>
    <property type="match status" value="2"/>
</dbReference>
<dbReference type="PANTHER" id="PTHR43855">
    <property type="entry name" value="THIOSULFATE SULFURTRANSFERASE"/>
    <property type="match status" value="1"/>
</dbReference>
<dbReference type="PROSITE" id="PS00683">
    <property type="entry name" value="RHODANESE_2"/>
    <property type="match status" value="1"/>
</dbReference>
<evidence type="ECO:0000259" key="2">
    <source>
        <dbReference type="PROSITE" id="PS50206"/>
    </source>
</evidence>
<accession>A0A3B0ZIK5</accession>
<dbReference type="CDD" id="cd01449">
    <property type="entry name" value="TST_Repeat_2"/>
    <property type="match status" value="1"/>
</dbReference>